<evidence type="ECO:0000259" key="5">
    <source>
        <dbReference type="PROSITE" id="PS50109"/>
    </source>
</evidence>
<feature type="transmembrane region" description="Helical" evidence="4">
    <location>
        <begin position="21"/>
        <end position="39"/>
    </location>
</feature>
<dbReference type="CDD" id="cd00082">
    <property type="entry name" value="HisKA"/>
    <property type="match status" value="1"/>
</dbReference>
<dbReference type="PANTHER" id="PTHR43065">
    <property type="entry name" value="SENSOR HISTIDINE KINASE"/>
    <property type="match status" value="1"/>
</dbReference>
<feature type="transmembrane region" description="Helical" evidence="4">
    <location>
        <begin position="85"/>
        <end position="103"/>
    </location>
</feature>
<evidence type="ECO:0000256" key="2">
    <source>
        <dbReference type="ARBA" id="ARBA00012438"/>
    </source>
</evidence>
<dbReference type="Pfam" id="PF02518">
    <property type="entry name" value="HATPase_c"/>
    <property type="match status" value="1"/>
</dbReference>
<dbReference type="Pfam" id="PF00512">
    <property type="entry name" value="HisKA"/>
    <property type="match status" value="1"/>
</dbReference>
<evidence type="ECO:0000313" key="7">
    <source>
        <dbReference type="Proteomes" id="UP001595886"/>
    </source>
</evidence>
<dbReference type="InterPro" id="IPR003594">
    <property type="entry name" value="HATPase_dom"/>
</dbReference>
<dbReference type="EMBL" id="JBHSHD010000003">
    <property type="protein sequence ID" value="MFC4819412.1"/>
    <property type="molecule type" value="Genomic_DNA"/>
</dbReference>
<keyword evidence="7" id="KW-1185">Reference proteome</keyword>
<sequence>MTADRRARSSADMPGDITRRELYFFNLYRCLEAVVYVALTYSPYAIEWIKLAHPLLGQVASGAYLAVSLALLVGTDRLRARLADGISLALLIDILASSLMLASITGYEAISLMVLVNVGIASLLLPRRAFLFSTIAALGLIAPYFYGHFFDTAFSQPPLETAAIVIAYFVVALLLRHVGLHMRATEALAEKRGVDLLNLEQVNELIIQRMKTGVLLVDASNAILRINESAWHLIGNPPPNQRELGSAAPELSRRLYHWRHSGKTEQTAVALAPDMPEVIPRFTRLAPNDDTNVLIFLDDTSLLSRRAEELTLSSLGRLSASIAHEIRNPLAAIRYSAQLLAESPKLTAEDTRLVEIINNHCTRANDVVENILQLSRRERSRPESIDLNAWVLAFVEDYKQSNDLGGDHLRAVTQNRRLEAMVDPQHLQQVAWNLVQNALRYGRQPNQPARVTVVTRVAADKGPPLIEIVDRGPGIPPKVAARIFEPFYTTHEYGTGLGLYLAKQMAEASQASLEYVPVAGGGACFRITLAPAGSLLTARIAG</sequence>
<keyword evidence="4" id="KW-0812">Transmembrane</keyword>
<dbReference type="InterPro" id="IPR004358">
    <property type="entry name" value="Sig_transdc_His_kin-like_C"/>
</dbReference>
<evidence type="ECO:0000313" key="6">
    <source>
        <dbReference type="EMBL" id="MFC4819412.1"/>
    </source>
</evidence>
<keyword evidence="4" id="KW-1133">Transmembrane helix</keyword>
<dbReference type="InterPro" id="IPR036890">
    <property type="entry name" value="HATPase_C_sf"/>
</dbReference>
<feature type="domain" description="Histidine kinase" evidence="5">
    <location>
        <begin position="321"/>
        <end position="533"/>
    </location>
</feature>
<proteinExistence type="predicted"/>
<dbReference type="InterPro" id="IPR005467">
    <property type="entry name" value="His_kinase_dom"/>
</dbReference>
<dbReference type="PRINTS" id="PR00344">
    <property type="entry name" value="BCTRLSENSOR"/>
</dbReference>
<evidence type="ECO:0000256" key="1">
    <source>
        <dbReference type="ARBA" id="ARBA00000085"/>
    </source>
</evidence>
<evidence type="ECO:0000256" key="3">
    <source>
        <dbReference type="ARBA" id="ARBA00022553"/>
    </source>
</evidence>
<dbReference type="Proteomes" id="UP001595886">
    <property type="component" value="Unassembled WGS sequence"/>
</dbReference>
<dbReference type="InterPro" id="IPR003661">
    <property type="entry name" value="HisK_dim/P_dom"/>
</dbReference>
<feature type="transmembrane region" description="Helical" evidence="4">
    <location>
        <begin position="51"/>
        <end position="73"/>
    </location>
</feature>
<reference evidence="7" key="1">
    <citation type="journal article" date="2019" name="Int. J. Syst. Evol. Microbiol.">
        <title>The Global Catalogue of Microorganisms (GCM) 10K type strain sequencing project: providing services to taxonomists for standard genome sequencing and annotation.</title>
        <authorList>
            <consortium name="The Broad Institute Genomics Platform"/>
            <consortium name="The Broad Institute Genome Sequencing Center for Infectious Disease"/>
            <person name="Wu L."/>
            <person name="Ma J."/>
        </authorList>
    </citation>
    <scope>NUCLEOTIDE SEQUENCE [LARGE SCALE GENOMIC DNA]</scope>
    <source>
        <strain evidence="7">CCUG 30340</strain>
    </source>
</reference>
<dbReference type="PANTHER" id="PTHR43065:SF52">
    <property type="entry name" value="SENSOR PROTEIN KINASE PILS"/>
    <property type="match status" value="1"/>
</dbReference>
<dbReference type="Gene3D" id="1.10.287.130">
    <property type="match status" value="1"/>
</dbReference>
<keyword evidence="3" id="KW-0597">Phosphoprotein</keyword>
<accession>A0ABV9QRI7</accession>
<dbReference type="CDD" id="cd00075">
    <property type="entry name" value="HATPase"/>
    <property type="match status" value="1"/>
</dbReference>
<keyword evidence="6" id="KW-0418">Kinase</keyword>
<dbReference type="PROSITE" id="PS50109">
    <property type="entry name" value="HIS_KIN"/>
    <property type="match status" value="1"/>
</dbReference>
<protein>
    <recommendedName>
        <fullName evidence="2">histidine kinase</fullName>
        <ecNumber evidence="2">2.7.13.3</ecNumber>
    </recommendedName>
</protein>
<organism evidence="6 7">
    <name type="scientific">Dokdonella ginsengisoli</name>
    <dbReference type="NCBI Taxonomy" id="363846"/>
    <lineage>
        <taxon>Bacteria</taxon>
        <taxon>Pseudomonadati</taxon>
        <taxon>Pseudomonadota</taxon>
        <taxon>Gammaproteobacteria</taxon>
        <taxon>Lysobacterales</taxon>
        <taxon>Rhodanobacteraceae</taxon>
        <taxon>Dokdonella</taxon>
    </lineage>
</organism>
<comment type="catalytic activity">
    <reaction evidence="1">
        <text>ATP + protein L-histidine = ADP + protein N-phospho-L-histidine.</text>
        <dbReference type="EC" id="2.7.13.3"/>
    </reaction>
</comment>
<keyword evidence="4" id="KW-0472">Membrane</keyword>
<feature type="transmembrane region" description="Helical" evidence="4">
    <location>
        <begin position="158"/>
        <end position="175"/>
    </location>
</feature>
<dbReference type="SUPFAM" id="SSF55874">
    <property type="entry name" value="ATPase domain of HSP90 chaperone/DNA topoisomerase II/histidine kinase"/>
    <property type="match status" value="1"/>
</dbReference>
<dbReference type="Gene3D" id="3.30.565.10">
    <property type="entry name" value="Histidine kinase-like ATPase, C-terminal domain"/>
    <property type="match status" value="1"/>
</dbReference>
<gene>
    <name evidence="6" type="ORF">ACFO6Q_03705</name>
</gene>
<dbReference type="SMART" id="SM00388">
    <property type="entry name" value="HisKA"/>
    <property type="match status" value="1"/>
</dbReference>
<dbReference type="GO" id="GO:0016301">
    <property type="term" value="F:kinase activity"/>
    <property type="evidence" value="ECO:0007669"/>
    <property type="project" value="UniProtKB-KW"/>
</dbReference>
<name>A0ABV9QRI7_9GAMM</name>
<dbReference type="SUPFAM" id="SSF47384">
    <property type="entry name" value="Homodimeric domain of signal transducing histidine kinase"/>
    <property type="match status" value="1"/>
</dbReference>
<keyword evidence="6" id="KW-0808">Transferase</keyword>
<dbReference type="InterPro" id="IPR036097">
    <property type="entry name" value="HisK_dim/P_sf"/>
</dbReference>
<dbReference type="SMART" id="SM00387">
    <property type="entry name" value="HATPase_c"/>
    <property type="match status" value="1"/>
</dbReference>
<dbReference type="EC" id="2.7.13.3" evidence="2"/>
<feature type="transmembrane region" description="Helical" evidence="4">
    <location>
        <begin position="130"/>
        <end position="146"/>
    </location>
</feature>
<evidence type="ECO:0000256" key="4">
    <source>
        <dbReference type="SAM" id="Phobius"/>
    </source>
</evidence>
<comment type="caution">
    <text evidence="6">The sequence shown here is derived from an EMBL/GenBank/DDBJ whole genome shotgun (WGS) entry which is preliminary data.</text>
</comment>